<feature type="transmembrane region" description="Helical" evidence="2">
    <location>
        <begin position="295"/>
        <end position="314"/>
    </location>
</feature>
<protein>
    <submittedName>
        <fullName evidence="4">Uncharacterized protein</fullName>
    </submittedName>
</protein>
<keyword evidence="2" id="KW-0812">Transmembrane</keyword>
<keyword evidence="2" id="KW-0472">Membrane</keyword>
<evidence type="ECO:0000256" key="3">
    <source>
        <dbReference type="SAM" id="SignalP"/>
    </source>
</evidence>
<gene>
    <name evidence="4" type="ORF">GCM10009742_27630</name>
</gene>
<dbReference type="Proteomes" id="UP001500190">
    <property type="component" value="Unassembled WGS sequence"/>
</dbReference>
<comment type="caution">
    <text evidence="4">The sequence shown here is derived from an EMBL/GenBank/DDBJ whole genome shotgun (WGS) entry which is preliminary data.</text>
</comment>
<feature type="transmembrane region" description="Helical" evidence="2">
    <location>
        <begin position="347"/>
        <end position="367"/>
    </location>
</feature>
<name>A0ABN2DRS4_9ACTN</name>
<feature type="transmembrane region" description="Helical" evidence="2">
    <location>
        <begin position="609"/>
        <end position="626"/>
    </location>
</feature>
<keyword evidence="2" id="KW-1133">Transmembrane helix</keyword>
<organism evidence="4 5">
    <name type="scientific">Kribbella karoonensis</name>
    <dbReference type="NCBI Taxonomy" id="324851"/>
    <lineage>
        <taxon>Bacteria</taxon>
        <taxon>Bacillati</taxon>
        <taxon>Actinomycetota</taxon>
        <taxon>Actinomycetes</taxon>
        <taxon>Propionibacteriales</taxon>
        <taxon>Kribbellaceae</taxon>
        <taxon>Kribbella</taxon>
    </lineage>
</organism>
<evidence type="ECO:0000256" key="1">
    <source>
        <dbReference type="SAM" id="MobiDB-lite"/>
    </source>
</evidence>
<evidence type="ECO:0000313" key="4">
    <source>
        <dbReference type="EMBL" id="GAA1581469.1"/>
    </source>
</evidence>
<feature type="transmembrane region" description="Helical" evidence="2">
    <location>
        <begin position="374"/>
        <end position="394"/>
    </location>
</feature>
<feature type="transmembrane region" description="Helical" evidence="2">
    <location>
        <begin position="491"/>
        <end position="509"/>
    </location>
</feature>
<dbReference type="RefSeq" id="WP_344190852.1">
    <property type="nucleotide sequence ID" value="NZ_BAAAND010000004.1"/>
</dbReference>
<evidence type="ECO:0000256" key="2">
    <source>
        <dbReference type="SAM" id="Phobius"/>
    </source>
</evidence>
<proteinExistence type="predicted"/>
<feature type="chain" id="PRO_5046497244" evidence="3">
    <location>
        <begin position="28"/>
        <end position="659"/>
    </location>
</feature>
<feature type="transmembrane region" description="Helical" evidence="2">
    <location>
        <begin position="465"/>
        <end position="484"/>
    </location>
</feature>
<sequence>MARIGRRALAALLLGFLALGAAAPVSAGADAARVVVLGVSGLKWSDVSAGTTPNLWRLTGESAVAAVSVRTVDVVGCPADGWLTLNTGVRTAAPRGEGGGCVAPDQLTAQGRALRWSDVELLGAQSSYDPEFGLLAAGAAQRGCASAVGPGAGLALADARGQVARYSPALRTADLTACPLTVVDMPRSGLEAAIAKVRATVPAAELVIVGLPDGSAPHLQALVVHGRGTGVLDANSTRHPGLVQLTDLTPTILDALGVSPSDRAVGSVLRTTSGSAQRVGDFDRAAQTIDRNVTAFYWLVALGALVVSGLVIAFGRPRWLLLVSASLPVASFLANLLQWWRFPAASLVLWVGVIAWAVVVGTAARFGPWRRERFGPAGFVAAATAVVLAADVVSGSRLQLSSLWGLSPLDAGRFYGVGNVAFGAFAMSVLICCAWARSVLPRRAALLAVAAIGLLAVVVDGWPSYGADFGGVLALIPGVVIVAGVRVRARWVLVAGAAAIAAVTGIAVLDWSRGPGSRSHLGNFVQQVIDGTAGSTLHRKLDANLQSFAGRPWLAVLIVFVVVLSAVLVIRPGRKATELFEAEPILRSVVAACLVTAVVGLAVNDSGVIVLGVCCAVAVPLLVHVMRDSATPAPRRTRRSPPGPDPALRSSPARGRHES</sequence>
<reference evidence="4 5" key="1">
    <citation type="journal article" date="2019" name="Int. J. Syst. Evol. Microbiol.">
        <title>The Global Catalogue of Microorganisms (GCM) 10K type strain sequencing project: providing services to taxonomists for standard genome sequencing and annotation.</title>
        <authorList>
            <consortium name="The Broad Institute Genomics Platform"/>
            <consortium name="The Broad Institute Genome Sequencing Center for Infectious Disease"/>
            <person name="Wu L."/>
            <person name="Ma J."/>
        </authorList>
    </citation>
    <scope>NUCLEOTIDE SEQUENCE [LARGE SCALE GENOMIC DNA]</scope>
    <source>
        <strain evidence="4 5">JCM 14304</strain>
    </source>
</reference>
<feature type="transmembrane region" description="Helical" evidence="2">
    <location>
        <begin position="414"/>
        <end position="436"/>
    </location>
</feature>
<feature type="signal peptide" evidence="3">
    <location>
        <begin position="1"/>
        <end position="27"/>
    </location>
</feature>
<feature type="region of interest" description="Disordered" evidence="1">
    <location>
        <begin position="630"/>
        <end position="659"/>
    </location>
</feature>
<feature type="transmembrane region" description="Helical" evidence="2">
    <location>
        <begin position="319"/>
        <end position="341"/>
    </location>
</feature>
<feature type="transmembrane region" description="Helical" evidence="2">
    <location>
        <begin position="585"/>
        <end position="603"/>
    </location>
</feature>
<keyword evidence="5" id="KW-1185">Reference proteome</keyword>
<feature type="transmembrane region" description="Helical" evidence="2">
    <location>
        <begin position="443"/>
        <end position="459"/>
    </location>
</feature>
<keyword evidence="3" id="KW-0732">Signal</keyword>
<evidence type="ECO:0000313" key="5">
    <source>
        <dbReference type="Proteomes" id="UP001500190"/>
    </source>
</evidence>
<dbReference type="EMBL" id="BAAAND010000004">
    <property type="protein sequence ID" value="GAA1581469.1"/>
    <property type="molecule type" value="Genomic_DNA"/>
</dbReference>
<feature type="transmembrane region" description="Helical" evidence="2">
    <location>
        <begin position="553"/>
        <end position="573"/>
    </location>
</feature>
<accession>A0ABN2DRS4</accession>